<dbReference type="EMBL" id="JBHSFQ010000040">
    <property type="protein sequence ID" value="MFC4565565.1"/>
    <property type="molecule type" value="Genomic_DNA"/>
</dbReference>
<keyword evidence="3" id="KW-1185">Reference proteome</keyword>
<comment type="caution">
    <text evidence="2">The sequence shown here is derived from an EMBL/GenBank/DDBJ whole genome shotgun (WGS) entry which is preliminary data.</text>
</comment>
<evidence type="ECO:0000259" key="1">
    <source>
        <dbReference type="PROSITE" id="PS51464"/>
    </source>
</evidence>
<gene>
    <name evidence="2" type="ORF">ACFO4E_27220</name>
</gene>
<evidence type="ECO:0000313" key="2">
    <source>
        <dbReference type="EMBL" id="MFC4565565.1"/>
    </source>
</evidence>
<dbReference type="SUPFAM" id="SSF53697">
    <property type="entry name" value="SIS domain"/>
    <property type="match status" value="1"/>
</dbReference>
<dbReference type="Proteomes" id="UP001595923">
    <property type="component" value="Unassembled WGS sequence"/>
</dbReference>
<proteinExistence type="predicted"/>
<dbReference type="InterPro" id="IPR046348">
    <property type="entry name" value="SIS_dom_sf"/>
</dbReference>
<name>A0ABV9E303_9ACTN</name>
<sequence>MSEFGQDMLRHLAHVEEHNEDALGGVADLLLDRLVRRTGLLLAAGAGHSMIGVGEAFYRAGGLAPVRPLFRPALLPLNGARASTAAERTSGLAARVLAETAPGPDDVVAVFSTSGVNPYPVELAREARRRGLPVVAVTSRACSAAAPRRAGGTLDAEADHVLDTLVRPGDAAYPPGEPVTAAMSTLANGFLWNLLLARLHRRAADAGLELPLWRSSNTADGDAANAALLHRYAGRIPELG</sequence>
<dbReference type="NCBIfam" id="NF002805">
    <property type="entry name" value="PRK02947.1"/>
    <property type="match status" value="1"/>
</dbReference>
<dbReference type="Gene3D" id="3.40.50.10490">
    <property type="entry name" value="Glucose-6-phosphate isomerase like protein, domain 1"/>
    <property type="match status" value="1"/>
</dbReference>
<dbReference type="InterPro" id="IPR001347">
    <property type="entry name" value="SIS_dom"/>
</dbReference>
<dbReference type="RefSeq" id="WP_378579660.1">
    <property type="nucleotide sequence ID" value="NZ_JBHSFQ010000040.1"/>
</dbReference>
<protein>
    <submittedName>
        <fullName evidence="2">Sugar isomerase domain-containing protein</fullName>
    </submittedName>
</protein>
<organism evidence="2 3">
    <name type="scientific">Nocardiopsis mangrovi</name>
    <dbReference type="NCBI Taxonomy" id="1179818"/>
    <lineage>
        <taxon>Bacteria</taxon>
        <taxon>Bacillati</taxon>
        <taxon>Actinomycetota</taxon>
        <taxon>Actinomycetes</taxon>
        <taxon>Streptosporangiales</taxon>
        <taxon>Nocardiopsidaceae</taxon>
        <taxon>Nocardiopsis</taxon>
    </lineage>
</organism>
<reference evidence="3" key="1">
    <citation type="journal article" date="2019" name="Int. J. Syst. Evol. Microbiol.">
        <title>The Global Catalogue of Microorganisms (GCM) 10K type strain sequencing project: providing services to taxonomists for standard genome sequencing and annotation.</title>
        <authorList>
            <consortium name="The Broad Institute Genomics Platform"/>
            <consortium name="The Broad Institute Genome Sequencing Center for Infectious Disease"/>
            <person name="Wu L."/>
            <person name="Ma J."/>
        </authorList>
    </citation>
    <scope>NUCLEOTIDE SEQUENCE [LARGE SCALE GENOMIC DNA]</scope>
    <source>
        <strain evidence="3">XZYJ18</strain>
    </source>
</reference>
<dbReference type="Pfam" id="PF13580">
    <property type="entry name" value="SIS_2"/>
    <property type="match status" value="1"/>
</dbReference>
<feature type="domain" description="SIS" evidence="1">
    <location>
        <begin position="30"/>
        <end position="205"/>
    </location>
</feature>
<evidence type="ECO:0000313" key="3">
    <source>
        <dbReference type="Proteomes" id="UP001595923"/>
    </source>
</evidence>
<dbReference type="GO" id="GO:0016853">
    <property type="term" value="F:isomerase activity"/>
    <property type="evidence" value="ECO:0007669"/>
    <property type="project" value="UniProtKB-KW"/>
</dbReference>
<keyword evidence="2" id="KW-0413">Isomerase</keyword>
<dbReference type="PROSITE" id="PS51464">
    <property type="entry name" value="SIS"/>
    <property type="match status" value="1"/>
</dbReference>
<accession>A0ABV9E303</accession>